<gene>
    <name evidence="5" type="ORF">RDB_LOCUS125251</name>
</gene>
<comment type="caution">
    <text evidence="5">The sequence shown here is derived from an EMBL/GenBank/DDBJ whole genome shotgun (WGS) entry which is preliminary data.</text>
</comment>
<name>A0A8H3HXH5_9AGAM</name>
<dbReference type="Proteomes" id="UP000663827">
    <property type="component" value="Unassembled WGS sequence"/>
</dbReference>
<evidence type="ECO:0000313" key="6">
    <source>
        <dbReference type="Proteomes" id="UP000663827"/>
    </source>
</evidence>
<accession>A0A8H3HXH5</accession>
<dbReference type="Pfam" id="PF00026">
    <property type="entry name" value="Asp"/>
    <property type="match status" value="1"/>
</dbReference>
<feature type="domain" description="Peptidase A1" evidence="4">
    <location>
        <begin position="1"/>
        <end position="198"/>
    </location>
</feature>
<keyword evidence="2 3" id="KW-0064">Aspartyl protease</keyword>
<evidence type="ECO:0000256" key="1">
    <source>
        <dbReference type="ARBA" id="ARBA00007447"/>
    </source>
</evidence>
<dbReference type="GO" id="GO:0006508">
    <property type="term" value="P:proteolysis"/>
    <property type="evidence" value="ECO:0007669"/>
    <property type="project" value="UniProtKB-KW"/>
</dbReference>
<dbReference type="GO" id="GO:0004190">
    <property type="term" value="F:aspartic-type endopeptidase activity"/>
    <property type="evidence" value="ECO:0007669"/>
    <property type="project" value="UniProtKB-KW"/>
</dbReference>
<proteinExistence type="inferred from homology"/>
<evidence type="ECO:0000256" key="2">
    <source>
        <dbReference type="ARBA" id="ARBA00022750"/>
    </source>
</evidence>
<dbReference type="InterPro" id="IPR033121">
    <property type="entry name" value="PEPTIDASE_A1"/>
</dbReference>
<dbReference type="PRINTS" id="PR00792">
    <property type="entry name" value="PEPSIN"/>
</dbReference>
<evidence type="ECO:0000256" key="3">
    <source>
        <dbReference type="RuleBase" id="RU000454"/>
    </source>
</evidence>
<evidence type="ECO:0000259" key="4">
    <source>
        <dbReference type="PROSITE" id="PS51767"/>
    </source>
</evidence>
<dbReference type="PROSITE" id="PS00141">
    <property type="entry name" value="ASP_PROTEASE"/>
    <property type="match status" value="1"/>
</dbReference>
<dbReference type="Gene3D" id="2.40.70.10">
    <property type="entry name" value="Acid Proteases"/>
    <property type="match status" value="1"/>
</dbReference>
<protein>
    <recommendedName>
        <fullName evidence="4">Peptidase A1 domain-containing protein</fullName>
    </recommendedName>
</protein>
<keyword evidence="3" id="KW-0378">Hydrolase</keyword>
<dbReference type="SUPFAM" id="SSF50630">
    <property type="entry name" value="Acid proteases"/>
    <property type="match status" value="1"/>
</dbReference>
<organism evidence="5 6">
    <name type="scientific">Rhizoctonia solani</name>
    <dbReference type="NCBI Taxonomy" id="456999"/>
    <lineage>
        <taxon>Eukaryota</taxon>
        <taxon>Fungi</taxon>
        <taxon>Dikarya</taxon>
        <taxon>Basidiomycota</taxon>
        <taxon>Agaricomycotina</taxon>
        <taxon>Agaricomycetes</taxon>
        <taxon>Cantharellales</taxon>
        <taxon>Ceratobasidiaceae</taxon>
        <taxon>Rhizoctonia</taxon>
    </lineage>
</organism>
<dbReference type="InterPro" id="IPR001969">
    <property type="entry name" value="Aspartic_peptidase_AS"/>
</dbReference>
<evidence type="ECO:0000313" key="5">
    <source>
        <dbReference type="EMBL" id="CAE7189071.1"/>
    </source>
</evidence>
<dbReference type="PANTHER" id="PTHR47966">
    <property type="entry name" value="BETA-SITE APP-CLEAVING ENZYME, ISOFORM A-RELATED"/>
    <property type="match status" value="1"/>
</dbReference>
<dbReference type="InterPro" id="IPR001461">
    <property type="entry name" value="Aspartic_peptidase_A1"/>
</dbReference>
<keyword evidence="3" id="KW-0645">Protease</keyword>
<dbReference type="AlphaFoldDB" id="A0A8H3HXH5"/>
<dbReference type="PROSITE" id="PS51767">
    <property type="entry name" value="PEPTIDASE_A1"/>
    <property type="match status" value="1"/>
</dbReference>
<sequence length="208" mass="22697">MKSLRIKNKIQQNVFGLSFVPTTHQGVLGGELTFGGVNSQKYIGKLNWVDVNKGCLNSCWGFEQTIKYGEQVIQPYSAGVVDSGTALIYVTSEAFQLYSGALPGSKMDKATGLLEIPEESIGAMKPLFFIINGVSYELTPNAQLWPRTSNTILGGKANAYYSVVSSHDKLGHSFIMGYPFLLRFYTAYNVSNSKIGFAATSSTYADVK</sequence>
<dbReference type="InterPro" id="IPR021109">
    <property type="entry name" value="Peptidase_aspartic_dom_sf"/>
</dbReference>
<dbReference type="PANTHER" id="PTHR47966:SF51">
    <property type="entry name" value="BETA-SITE APP-CLEAVING ENZYME, ISOFORM A-RELATED"/>
    <property type="match status" value="1"/>
</dbReference>
<reference evidence="5" key="1">
    <citation type="submission" date="2021-01" db="EMBL/GenBank/DDBJ databases">
        <authorList>
            <person name="Kaushik A."/>
        </authorList>
    </citation>
    <scope>NUCLEOTIDE SEQUENCE</scope>
    <source>
        <strain evidence="5">AG5</strain>
    </source>
</reference>
<comment type="similarity">
    <text evidence="1 3">Belongs to the peptidase A1 family.</text>
</comment>
<dbReference type="EMBL" id="CAJNJQ010002952">
    <property type="protein sequence ID" value="CAE7189071.1"/>
    <property type="molecule type" value="Genomic_DNA"/>
</dbReference>